<name>A0A5B0LVU4_PUCGR</name>
<comment type="caution">
    <text evidence="1">The sequence shown here is derived from an EMBL/GenBank/DDBJ whole genome shotgun (WGS) entry which is preliminary data.</text>
</comment>
<reference evidence="1 2" key="1">
    <citation type="submission" date="2019-05" db="EMBL/GenBank/DDBJ databases">
        <title>Emergence of the Ug99 lineage of the wheat stem rust pathogen through somatic hybridization.</title>
        <authorList>
            <person name="Li F."/>
            <person name="Upadhyaya N.M."/>
            <person name="Sperschneider J."/>
            <person name="Matny O."/>
            <person name="Nguyen-Phuc H."/>
            <person name="Mago R."/>
            <person name="Raley C."/>
            <person name="Miller M.E."/>
            <person name="Silverstein K.A.T."/>
            <person name="Henningsen E."/>
            <person name="Hirsch C.D."/>
            <person name="Visser B."/>
            <person name="Pretorius Z.A."/>
            <person name="Steffenson B.J."/>
            <person name="Schwessinger B."/>
            <person name="Dodds P.N."/>
            <person name="Figueroa M."/>
        </authorList>
    </citation>
    <scope>NUCLEOTIDE SEQUENCE [LARGE SCALE GENOMIC DNA]</scope>
    <source>
        <strain evidence="1 2">Ug99</strain>
    </source>
</reference>
<organism evidence="1 2">
    <name type="scientific">Puccinia graminis f. sp. tritici</name>
    <dbReference type="NCBI Taxonomy" id="56615"/>
    <lineage>
        <taxon>Eukaryota</taxon>
        <taxon>Fungi</taxon>
        <taxon>Dikarya</taxon>
        <taxon>Basidiomycota</taxon>
        <taxon>Pucciniomycotina</taxon>
        <taxon>Pucciniomycetes</taxon>
        <taxon>Pucciniales</taxon>
        <taxon>Pucciniaceae</taxon>
        <taxon>Puccinia</taxon>
    </lineage>
</organism>
<dbReference type="EMBL" id="VDEP01000505">
    <property type="protein sequence ID" value="KAA1068582.1"/>
    <property type="molecule type" value="Genomic_DNA"/>
</dbReference>
<dbReference type="AlphaFoldDB" id="A0A5B0LVU4"/>
<gene>
    <name evidence="1" type="ORF">PGTUg99_032514</name>
</gene>
<accession>A0A5B0LVU4</accession>
<proteinExistence type="predicted"/>
<protein>
    <submittedName>
        <fullName evidence="1">Uncharacterized protein</fullName>
    </submittedName>
</protein>
<dbReference type="Proteomes" id="UP000325313">
    <property type="component" value="Unassembled WGS sequence"/>
</dbReference>
<sequence>MVSLLTTSASGLTSYRRMPGLWAGKDGKSEVLSTHCCRLGLQYDLEPESGSGSCSKAFFDQG</sequence>
<evidence type="ECO:0000313" key="2">
    <source>
        <dbReference type="Proteomes" id="UP000325313"/>
    </source>
</evidence>
<evidence type="ECO:0000313" key="1">
    <source>
        <dbReference type="EMBL" id="KAA1068582.1"/>
    </source>
</evidence>